<proteinExistence type="predicted"/>
<evidence type="ECO:0000313" key="1">
    <source>
        <dbReference type="EMBL" id="POQ01056.1"/>
    </source>
</evidence>
<name>A0AAE5S380_PSESY</name>
<organism evidence="1 2">
    <name type="scientific">Pseudomonas syringae pv. syringae</name>
    <dbReference type="NCBI Taxonomy" id="321"/>
    <lineage>
        <taxon>Bacteria</taxon>
        <taxon>Pseudomonadati</taxon>
        <taxon>Pseudomonadota</taxon>
        <taxon>Gammaproteobacteria</taxon>
        <taxon>Pseudomonadales</taxon>
        <taxon>Pseudomonadaceae</taxon>
        <taxon>Pseudomonas</taxon>
        <taxon>Pseudomonas syringae</taxon>
    </lineage>
</organism>
<accession>A0AAE5S380</accession>
<protein>
    <submittedName>
        <fullName evidence="1">Uncharacterized protein</fullName>
    </submittedName>
</protein>
<reference evidence="1 2" key="1">
    <citation type="submission" date="2017-03" db="EMBL/GenBank/DDBJ databases">
        <authorList>
            <person name="Hulin M.T."/>
        </authorList>
    </citation>
    <scope>NUCLEOTIDE SEQUENCE [LARGE SCALE GENOMIC DNA]</scope>
    <source>
        <strain evidence="1 2">5264</strain>
    </source>
</reference>
<evidence type="ECO:0000313" key="2">
    <source>
        <dbReference type="Proteomes" id="UP000237295"/>
    </source>
</evidence>
<dbReference type="AlphaFoldDB" id="A0AAE5S380"/>
<gene>
    <name evidence="1" type="ORF">CXB42_24550</name>
</gene>
<sequence>MCKLAHEEVGAAAEYLLSSQSAFASKLAPTGGAMCTPCGSELAHEGNSPNGPFPEACTGLFANKFAPTGACVLPVGVSLLTKAIAQTAHFPESVPASSRTSSLLRGQCVPLWE</sequence>
<comment type="caution">
    <text evidence="1">The sequence shown here is derived from an EMBL/GenBank/DDBJ whole genome shotgun (WGS) entry which is preliminary data.</text>
</comment>
<dbReference type="EMBL" id="NBAQ01000019">
    <property type="protein sequence ID" value="POQ01056.1"/>
    <property type="molecule type" value="Genomic_DNA"/>
</dbReference>
<dbReference type="Proteomes" id="UP000237295">
    <property type="component" value="Unassembled WGS sequence"/>
</dbReference>